<keyword evidence="3 7" id="KW-0812">Transmembrane</keyword>
<dbReference type="InterPro" id="IPR011701">
    <property type="entry name" value="MFS"/>
</dbReference>
<evidence type="ECO:0000259" key="8">
    <source>
        <dbReference type="PROSITE" id="PS50850"/>
    </source>
</evidence>
<feature type="transmembrane region" description="Helical" evidence="7">
    <location>
        <begin position="157"/>
        <end position="176"/>
    </location>
</feature>
<dbReference type="AlphaFoldDB" id="R8BRI9"/>
<feature type="transmembrane region" description="Helical" evidence="7">
    <location>
        <begin position="220"/>
        <end position="242"/>
    </location>
</feature>
<sequence>MALNKDPEVNEAPEIIEDDSPKEHMNYELVDKEVAQYANETIVEVDEVTNKRLKSMIDKRVLAVMVVTYFIQALDKGTMSFASIMGIIDDAHLVGQQYSWLTTVIYLVILTVEYPENYIIQRVPIAKWLGANICLWGVTLTLHAAMKNFAGLITLRAFLGAFEACCQPTFVLLSGMWYKREEQSGRVIFWYMMNGAQQICGSLLAFAFSHISHSGPVVSWQALFMTYGIVTVFWGLFVIWWMPDSPMKAHCWSEEDKKLMVERVRQNRTGLQNRKFRKDQVWDAVTDPQVYCFALIQLFTTLPSGGLGAFANIIIKSFGFTTWQTQLLQMVSGVVQIIAMLTGVYVDRRFHQTILAMIAAVIPTIGGTVVLLVVPFEAHKRVGLLLAYYIMISFWACAGLALSLVTRNVGGQTKKSVVIASNFIFWATGNAIGPQVFRSQDAPRYFLAIAVILACFCLLVITLLAMRTYYIWQNKRRDDKIARGEAVADTAFTHSFEDITDRVSSSLRLKWPN</sequence>
<evidence type="ECO:0000313" key="10">
    <source>
        <dbReference type="Proteomes" id="UP000014074"/>
    </source>
</evidence>
<dbReference type="PROSITE" id="PS50850">
    <property type="entry name" value="MFS"/>
    <property type="match status" value="1"/>
</dbReference>
<evidence type="ECO:0000256" key="5">
    <source>
        <dbReference type="ARBA" id="ARBA00023136"/>
    </source>
</evidence>
<evidence type="ECO:0000256" key="2">
    <source>
        <dbReference type="ARBA" id="ARBA00022448"/>
    </source>
</evidence>
<feature type="transmembrane region" description="Helical" evidence="7">
    <location>
        <begin position="61"/>
        <end position="85"/>
    </location>
</feature>
<comment type="subcellular location">
    <subcellularLocation>
        <location evidence="1">Membrane</location>
        <topology evidence="1">Multi-pass membrane protein</topology>
    </subcellularLocation>
</comment>
<accession>R8BRI9</accession>
<feature type="transmembrane region" description="Helical" evidence="7">
    <location>
        <begin position="353"/>
        <end position="374"/>
    </location>
</feature>
<evidence type="ECO:0000256" key="1">
    <source>
        <dbReference type="ARBA" id="ARBA00004141"/>
    </source>
</evidence>
<dbReference type="PANTHER" id="PTHR43791">
    <property type="entry name" value="PERMEASE-RELATED"/>
    <property type="match status" value="1"/>
</dbReference>
<evidence type="ECO:0000256" key="6">
    <source>
        <dbReference type="ARBA" id="ARBA00037968"/>
    </source>
</evidence>
<evidence type="ECO:0000256" key="4">
    <source>
        <dbReference type="ARBA" id="ARBA00022989"/>
    </source>
</evidence>
<protein>
    <submittedName>
        <fullName evidence="9">Putative allantoate permease protein</fullName>
    </submittedName>
</protein>
<proteinExistence type="inferred from homology"/>
<dbReference type="Pfam" id="PF07690">
    <property type="entry name" value="MFS_1"/>
    <property type="match status" value="1"/>
</dbReference>
<evidence type="ECO:0000313" key="9">
    <source>
        <dbReference type="EMBL" id="EOO01944.1"/>
    </source>
</evidence>
<dbReference type="eggNOG" id="KOG2533">
    <property type="taxonomic scope" value="Eukaryota"/>
</dbReference>
<dbReference type="Gene3D" id="1.20.1250.20">
    <property type="entry name" value="MFS general substrate transporter like domains"/>
    <property type="match status" value="2"/>
</dbReference>
<feature type="transmembrane region" description="Helical" evidence="7">
    <location>
        <begin position="445"/>
        <end position="466"/>
    </location>
</feature>
<dbReference type="PANTHER" id="PTHR43791:SF63">
    <property type="entry name" value="HIGH AFFINITY CYSTEINE TRANSPORTER"/>
    <property type="match status" value="1"/>
</dbReference>
<keyword evidence="2" id="KW-0813">Transport</keyword>
<dbReference type="EMBL" id="KB932940">
    <property type="protein sequence ID" value="EOO01944.1"/>
    <property type="molecule type" value="Genomic_DNA"/>
</dbReference>
<dbReference type="InterPro" id="IPR020846">
    <property type="entry name" value="MFS_dom"/>
</dbReference>
<name>R8BRI9_PHAM7</name>
<organism evidence="9 10">
    <name type="scientific">Phaeoacremonium minimum (strain UCR-PA7)</name>
    <name type="common">Esca disease fungus</name>
    <name type="synonym">Togninia minima</name>
    <dbReference type="NCBI Taxonomy" id="1286976"/>
    <lineage>
        <taxon>Eukaryota</taxon>
        <taxon>Fungi</taxon>
        <taxon>Dikarya</taxon>
        <taxon>Ascomycota</taxon>
        <taxon>Pezizomycotina</taxon>
        <taxon>Sordariomycetes</taxon>
        <taxon>Sordariomycetidae</taxon>
        <taxon>Togniniales</taxon>
        <taxon>Togniniaceae</taxon>
        <taxon>Phaeoacremonium</taxon>
    </lineage>
</organism>
<feature type="transmembrane region" description="Helical" evidence="7">
    <location>
        <begin position="386"/>
        <end position="405"/>
    </location>
</feature>
<dbReference type="HOGENOM" id="CLU_001265_0_5_1"/>
<reference evidence="10" key="1">
    <citation type="journal article" date="2013" name="Genome Announc.">
        <title>Draft genome sequence of the ascomycete Phaeoacremonium aleophilum strain UCR-PA7, a causal agent of the esca disease complex in grapevines.</title>
        <authorList>
            <person name="Blanco-Ulate B."/>
            <person name="Rolshausen P."/>
            <person name="Cantu D."/>
        </authorList>
    </citation>
    <scope>NUCLEOTIDE SEQUENCE [LARGE SCALE GENOMIC DNA]</scope>
    <source>
        <strain evidence="10">UCR-PA7</strain>
    </source>
</reference>
<dbReference type="GO" id="GO:0033229">
    <property type="term" value="F:cysteine transmembrane transporter activity"/>
    <property type="evidence" value="ECO:0007669"/>
    <property type="project" value="TreeGrafter"/>
</dbReference>
<feature type="transmembrane region" description="Helical" evidence="7">
    <location>
        <begin position="126"/>
        <end position="145"/>
    </location>
</feature>
<evidence type="ECO:0000256" key="3">
    <source>
        <dbReference type="ARBA" id="ARBA00022692"/>
    </source>
</evidence>
<comment type="similarity">
    <text evidence="6">Belongs to the major facilitator superfamily. Allantoate permease family.</text>
</comment>
<evidence type="ECO:0000256" key="7">
    <source>
        <dbReference type="SAM" id="Phobius"/>
    </source>
</evidence>
<keyword evidence="5 7" id="KW-0472">Membrane</keyword>
<keyword evidence="4 7" id="KW-1133">Transmembrane helix</keyword>
<dbReference type="Proteomes" id="UP000014074">
    <property type="component" value="Unassembled WGS sequence"/>
</dbReference>
<dbReference type="RefSeq" id="XP_007913301.1">
    <property type="nucleotide sequence ID" value="XM_007915110.1"/>
</dbReference>
<feature type="transmembrane region" description="Helical" evidence="7">
    <location>
        <begin position="97"/>
        <end position="114"/>
    </location>
</feature>
<feature type="transmembrane region" description="Helical" evidence="7">
    <location>
        <begin position="327"/>
        <end position="346"/>
    </location>
</feature>
<keyword evidence="10" id="KW-1185">Reference proteome</keyword>
<dbReference type="GeneID" id="19322800"/>
<dbReference type="FunFam" id="1.20.1250.20:FF:000064">
    <property type="entry name" value="MFS allantoate transporter"/>
    <property type="match status" value="1"/>
</dbReference>
<feature type="transmembrane region" description="Helical" evidence="7">
    <location>
        <begin position="188"/>
        <end position="208"/>
    </location>
</feature>
<feature type="domain" description="Major facilitator superfamily (MFS) profile" evidence="8">
    <location>
        <begin position="61"/>
        <end position="468"/>
    </location>
</feature>
<dbReference type="GO" id="GO:0016020">
    <property type="term" value="C:membrane"/>
    <property type="evidence" value="ECO:0007669"/>
    <property type="project" value="UniProtKB-SubCell"/>
</dbReference>
<dbReference type="KEGG" id="tmn:UCRPA7_2540"/>
<gene>
    <name evidence="9" type="ORF">UCRPA7_2540</name>
</gene>
<dbReference type="OrthoDB" id="6730379at2759"/>
<feature type="transmembrane region" description="Helical" evidence="7">
    <location>
        <begin position="417"/>
        <end position="433"/>
    </location>
</feature>
<feature type="transmembrane region" description="Helical" evidence="7">
    <location>
        <begin position="290"/>
        <end position="315"/>
    </location>
</feature>
<dbReference type="SUPFAM" id="SSF103473">
    <property type="entry name" value="MFS general substrate transporter"/>
    <property type="match status" value="1"/>
</dbReference>
<dbReference type="InterPro" id="IPR036259">
    <property type="entry name" value="MFS_trans_sf"/>
</dbReference>